<dbReference type="EMBL" id="JQGA01000238">
    <property type="protein sequence ID" value="KGO76787.1"/>
    <property type="molecule type" value="Genomic_DNA"/>
</dbReference>
<keyword evidence="2" id="KW-0326">Glycosidase</keyword>
<evidence type="ECO:0000256" key="2">
    <source>
        <dbReference type="ARBA" id="ARBA00023295"/>
    </source>
</evidence>
<proteinExistence type="predicted"/>
<reference evidence="5 6" key="1">
    <citation type="journal article" date="2015" name="Mol. Plant Microbe Interact.">
        <title>Genome, transcriptome, and functional analyses of Penicillium expansum provide new insights into secondary metabolism and pathogenicity.</title>
        <authorList>
            <person name="Ballester A.R."/>
            <person name="Marcet-Houben M."/>
            <person name="Levin E."/>
            <person name="Sela N."/>
            <person name="Selma-Lazaro C."/>
            <person name="Carmona L."/>
            <person name="Wisniewski M."/>
            <person name="Droby S."/>
            <person name="Gonzalez-Candelas L."/>
            <person name="Gabaldon T."/>
        </authorList>
    </citation>
    <scope>NUCLEOTIDE SEQUENCE [LARGE SCALE GENOMIC DNA]</scope>
    <source>
        <strain evidence="5 6">PHI-1</strain>
    </source>
</reference>
<evidence type="ECO:0000313" key="6">
    <source>
        <dbReference type="Proteomes" id="UP000030104"/>
    </source>
</evidence>
<sequence>MHEVKPTSTLSGGAHERRRSGLYGERLRWYLPGYKDLQDSDIRQSSETMSLAPQTGSTRRPSSLMWTPTSTFRLVCSSVHLIRPAVVLIILNGYQFGHYLPHIGPQTRFPLPPGMISNLGEGGENTLAVSR</sequence>
<dbReference type="AlphaFoldDB" id="A0A0A2L9L4"/>
<feature type="domain" description="Beta-galactosidase jelly roll" evidence="4">
    <location>
        <begin position="23"/>
        <end position="130"/>
    </location>
</feature>
<dbReference type="GO" id="GO:0004565">
    <property type="term" value="F:beta-galactosidase activity"/>
    <property type="evidence" value="ECO:0007669"/>
    <property type="project" value="UniProtKB-ARBA"/>
</dbReference>
<dbReference type="SUPFAM" id="SSF49785">
    <property type="entry name" value="Galactose-binding domain-like"/>
    <property type="match status" value="2"/>
</dbReference>
<accession>A0A0A2L9L4</accession>
<dbReference type="Gene3D" id="2.60.120.260">
    <property type="entry name" value="Galactose-binding domain-like"/>
    <property type="match status" value="1"/>
</dbReference>
<gene>
    <name evidence="5" type="ORF">PITC_089910</name>
</gene>
<name>A0A0A2L9L4_PENIT</name>
<dbReference type="Proteomes" id="UP000030104">
    <property type="component" value="Unassembled WGS sequence"/>
</dbReference>
<dbReference type="InterPro" id="IPR008979">
    <property type="entry name" value="Galactose-bd-like_sf"/>
</dbReference>
<evidence type="ECO:0000256" key="3">
    <source>
        <dbReference type="SAM" id="MobiDB-lite"/>
    </source>
</evidence>
<feature type="region of interest" description="Disordered" evidence="3">
    <location>
        <begin position="41"/>
        <end position="63"/>
    </location>
</feature>
<dbReference type="STRING" id="40296.A0A0A2L9L4"/>
<protein>
    <recommendedName>
        <fullName evidence="4">Beta-galactosidase jelly roll domain-containing protein</fullName>
    </recommendedName>
</protein>
<dbReference type="InterPro" id="IPR025300">
    <property type="entry name" value="BetaGal_jelly_roll_dom"/>
</dbReference>
<evidence type="ECO:0000259" key="4">
    <source>
        <dbReference type="Pfam" id="PF13364"/>
    </source>
</evidence>
<dbReference type="Pfam" id="PF13364">
    <property type="entry name" value="BetaGal_ABD2"/>
    <property type="match status" value="1"/>
</dbReference>
<evidence type="ECO:0000256" key="1">
    <source>
        <dbReference type="ARBA" id="ARBA00022801"/>
    </source>
</evidence>
<keyword evidence="1" id="KW-0378">Hydrolase</keyword>
<evidence type="ECO:0000313" key="5">
    <source>
        <dbReference type="EMBL" id="KGO76787.1"/>
    </source>
</evidence>
<dbReference type="PhylomeDB" id="A0A0A2L9L4"/>
<feature type="compositionally biased region" description="Polar residues" evidence="3">
    <location>
        <begin position="45"/>
        <end position="63"/>
    </location>
</feature>
<dbReference type="HOGENOM" id="CLU_1928323_0_0_1"/>
<organism evidence="5 6">
    <name type="scientific">Penicillium italicum</name>
    <name type="common">Blue mold</name>
    <dbReference type="NCBI Taxonomy" id="40296"/>
    <lineage>
        <taxon>Eukaryota</taxon>
        <taxon>Fungi</taxon>
        <taxon>Dikarya</taxon>
        <taxon>Ascomycota</taxon>
        <taxon>Pezizomycotina</taxon>
        <taxon>Eurotiomycetes</taxon>
        <taxon>Eurotiomycetidae</taxon>
        <taxon>Eurotiales</taxon>
        <taxon>Aspergillaceae</taxon>
        <taxon>Penicillium</taxon>
    </lineage>
</organism>
<dbReference type="OrthoDB" id="1657402at2759"/>
<keyword evidence="6" id="KW-1185">Reference proteome</keyword>
<comment type="caution">
    <text evidence="5">The sequence shown here is derived from an EMBL/GenBank/DDBJ whole genome shotgun (WGS) entry which is preliminary data.</text>
</comment>